<dbReference type="InterPro" id="IPR048258">
    <property type="entry name" value="Cyclins_cyclin-box"/>
</dbReference>
<dbReference type="SUPFAM" id="SSF47954">
    <property type="entry name" value="Cyclin-like"/>
    <property type="match status" value="2"/>
</dbReference>
<dbReference type="PANTHER" id="PTHR10177">
    <property type="entry name" value="CYCLINS"/>
    <property type="match status" value="1"/>
</dbReference>
<dbReference type="PROSITE" id="PS00292">
    <property type="entry name" value="CYCLINS"/>
    <property type="match status" value="1"/>
</dbReference>
<gene>
    <name evidence="9" type="primary">CLB4</name>
    <name evidence="9" type="ORF">H4R18_005340</name>
</gene>
<dbReference type="FunFam" id="1.10.472.10:FF:000005">
    <property type="entry name" value="G2/mitotic-specific cyclin B"/>
    <property type="match status" value="1"/>
</dbReference>
<reference evidence="9" key="1">
    <citation type="submission" date="2022-07" db="EMBL/GenBank/DDBJ databases">
        <title>Phylogenomic reconstructions and comparative analyses of Kickxellomycotina fungi.</title>
        <authorList>
            <person name="Reynolds N.K."/>
            <person name="Stajich J.E."/>
            <person name="Barry K."/>
            <person name="Grigoriev I.V."/>
            <person name="Crous P."/>
            <person name="Smith M.E."/>
        </authorList>
    </citation>
    <scope>NUCLEOTIDE SEQUENCE</scope>
    <source>
        <strain evidence="9">NBRC 105414</strain>
    </source>
</reference>
<evidence type="ECO:0000256" key="4">
    <source>
        <dbReference type="ARBA" id="ARBA00023306"/>
    </source>
</evidence>
<dbReference type="OrthoDB" id="5590282at2759"/>
<dbReference type="SMART" id="SM00385">
    <property type="entry name" value="CYCLIN"/>
    <property type="match status" value="2"/>
</dbReference>
<name>A0A9W8LFQ7_9FUNG</name>
<feature type="region of interest" description="Disordered" evidence="6">
    <location>
        <begin position="197"/>
        <end position="234"/>
    </location>
</feature>
<dbReference type="EMBL" id="JANBUL010000314">
    <property type="protein sequence ID" value="KAJ2777080.1"/>
    <property type="molecule type" value="Genomic_DNA"/>
</dbReference>
<evidence type="ECO:0000259" key="7">
    <source>
        <dbReference type="SMART" id="SM00385"/>
    </source>
</evidence>
<keyword evidence="4" id="KW-0131">Cell cycle</keyword>
<dbReference type="Proteomes" id="UP001140217">
    <property type="component" value="Unassembled WGS sequence"/>
</dbReference>
<feature type="region of interest" description="Disordered" evidence="6">
    <location>
        <begin position="314"/>
        <end position="334"/>
    </location>
</feature>
<evidence type="ECO:0000256" key="5">
    <source>
        <dbReference type="RuleBase" id="RU000383"/>
    </source>
</evidence>
<accession>A0A9W8LFQ7</accession>
<keyword evidence="10" id="KW-1185">Reference proteome</keyword>
<dbReference type="Pfam" id="PF02984">
    <property type="entry name" value="Cyclin_C"/>
    <property type="match status" value="1"/>
</dbReference>
<dbReference type="GO" id="GO:0051301">
    <property type="term" value="P:cell division"/>
    <property type="evidence" value="ECO:0007669"/>
    <property type="project" value="UniProtKB-KW"/>
</dbReference>
<dbReference type="CDD" id="cd20512">
    <property type="entry name" value="CYCLIN_CLBs_yeast_rpt2"/>
    <property type="match status" value="1"/>
</dbReference>
<dbReference type="InterPro" id="IPR036915">
    <property type="entry name" value="Cyclin-like_sf"/>
</dbReference>
<feature type="domain" description="Cyclin-like" evidence="7">
    <location>
        <begin position="522"/>
        <end position="603"/>
    </location>
</feature>
<organism evidence="9 10">
    <name type="scientific">Coemansia javaensis</name>
    <dbReference type="NCBI Taxonomy" id="2761396"/>
    <lineage>
        <taxon>Eukaryota</taxon>
        <taxon>Fungi</taxon>
        <taxon>Fungi incertae sedis</taxon>
        <taxon>Zoopagomycota</taxon>
        <taxon>Kickxellomycotina</taxon>
        <taxon>Kickxellomycetes</taxon>
        <taxon>Kickxellales</taxon>
        <taxon>Kickxellaceae</taxon>
        <taxon>Coemansia</taxon>
    </lineage>
</organism>
<dbReference type="InterPro" id="IPR004367">
    <property type="entry name" value="Cyclin_C-dom"/>
</dbReference>
<dbReference type="GO" id="GO:0044772">
    <property type="term" value="P:mitotic cell cycle phase transition"/>
    <property type="evidence" value="ECO:0007669"/>
    <property type="project" value="UniProtKB-ARBA"/>
</dbReference>
<evidence type="ECO:0000259" key="8">
    <source>
        <dbReference type="SMART" id="SM01332"/>
    </source>
</evidence>
<feature type="domain" description="Cyclin-like" evidence="7">
    <location>
        <begin position="425"/>
        <end position="509"/>
    </location>
</feature>
<feature type="domain" description="Cyclin C-terminal" evidence="8">
    <location>
        <begin position="518"/>
        <end position="632"/>
    </location>
</feature>
<dbReference type="InterPro" id="IPR039361">
    <property type="entry name" value="Cyclin"/>
</dbReference>
<proteinExistence type="inferred from homology"/>
<dbReference type="InterPro" id="IPR006671">
    <property type="entry name" value="Cyclin_N"/>
</dbReference>
<evidence type="ECO:0000256" key="1">
    <source>
        <dbReference type="ARBA" id="ARBA00006955"/>
    </source>
</evidence>
<evidence type="ECO:0000256" key="2">
    <source>
        <dbReference type="ARBA" id="ARBA00022618"/>
    </source>
</evidence>
<sequence>MTHRSRIPVRRTAAAAAGVINDENKVGAVTRGIKPTEPVKAVGGMTTRLATATATVAATGAGPKPMAAAKVFGTSSISVANARARSALGDIGAAKASQGVVSRSALGDSDAAKVQGIVSRLAKPSEVAARLQPKPLGNLARAPASGIARPTVTLALARQPSAPAAVGARPAASNIITTARPSAAAAAARAPALAARPISKPGPSFGLRRAHPPAAEAAPAPAPAPAAAAAAEPAAGPKRVRTAASSVAAPMAEAAPMTTITTAAAASMATTSLLGKHTRSGRVTRGIGSGAGPTVAHLSLSSDSGATAVESAAPSLKLSSVETSPATTPTGAGDSSGLSDLKFVDVDTIDYALAHTGLLNEQPITLAEIDEFDSDVNPLDQSLVPEFSDDIFGYMREMEVKLMATPNYMARQSLLSWESRALLVEWLVQVHHRFNLLPETLYLTMNYVDRVLSVKEITIDKVQLVGAVCLLLASKYEEMYVPSVADMVFMVSNSYSAPEILRAERYVLELLNFDLGWPSPLSFLRRISKADSYDMATRTLAKYLMEVTLMDGRFVGVPCSKIAAAAHYLSLRLQDKGPWTRRHAYYSGYFESELAKPVTRLLQLLMDPHKHRAIYIKYADRRFLRASEFVYKRLSARRPEALLVPAGADCEPGDAPDDQGPIY</sequence>
<dbReference type="Pfam" id="PF00134">
    <property type="entry name" value="Cyclin_N"/>
    <property type="match status" value="1"/>
</dbReference>
<dbReference type="GO" id="GO:0016538">
    <property type="term" value="F:cyclin-dependent protein serine/threonine kinase regulator activity"/>
    <property type="evidence" value="ECO:0007669"/>
    <property type="project" value="UniProtKB-ARBA"/>
</dbReference>
<dbReference type="Gene3D" id="1.10.472.10">
    <property type="entry name" value="Cyclin-like"/>
    <property type="match status" value="2"/>
</dbReference>
<evidence type="ECO:0000313" key="10">
    <source>
        <dbReference type="Proteomes" id="UP001140217"/>
    </source>
</evidence>
<evidence type="ECO:0000313" key="9">
    <source>
        <dbReference type="EMBL" id="KAJ2777080.1"/>
    </source>
</evidence>
<keyword evidence="2" id="KW-0132">Cell division</keyword>
<feature type="compositionally biased region" description="Polar residues" evidence="6">
    <location>
        <begin position="317"/>
        <end position="330"/>
    </location>
</feature>
<evidence type="ECO:0000256" key="3">
    <source>
        <dbReference type="ARBA" id="ARBA00023127"/>
    </source>
</evidence>
<dbReference type="SMART" id="SM01332">
    <property type="entry name" value="Cyclin_C"/>
    <property type="match status" value="1"/>
</dbReference>
<comment type="caution">
    <text evidence="9">The sequence shown here is derived from an EMBL/GenBank/DDBJ whole genome shotgun (WGS) entry which is preliminary data.</text>
</comment>
<feature type="compositionally biased region" description="Low complexity" evidence="6">
    <location>
        <begin position="212"/>
        <end position="234"/>
    </location>
</feature>
<dbReference type="InterPro" id="IPR013763">
    <property type="entry name" value="Cyclin-like_dom"/>
</dbReference>
<dbReference type="AlphaFoldDB" id="A0A9W8LFQ7"/>
<protein>
    <submittedName>
        <fullName evidence="9">B-type cyclin</fullName>
    </submittedName>
</protein>
<evidence type="ECO:0000256" key="6">
    <source>
        <dbReference type="SAM" id="MobiDB-lite"/>
    </source>
</evidence>
<comment type="similarity">
    <text evidence="1">Belongs to the cyclin family. Cyclin AB subfamily.</text>
</comment>
<keyword evidence="3 5" id="KW-0195">Cyclin</keyword>